<evidence type="ECO:0000313" key="11">
    <source>
        <dbReference type="EMBL" id="MEQ2369686.1"/>
    </source>
</evidence>
<dbReference type="GO" id="GO:0004673">
    <property type="term" value="F:protein histidine kinase activity"/>
    <property type="evidence" value="ECO:0007669"/>
    <property type="project" value="UniProtKB-EC"/>
</dbReference>
<dbReference type="Gene3D" id="3.20.20.70">
    <property type="entry name" value="Aldolase class I"/>
    <property type="match status" value="1"/>
</dbReference>
<dbReference type="PROSITE" id="PS50110">
    <property type="entry name" value="RESPONSE_REGULATORY"/>
    <property type="match status" value="1"/>
</dbReference>
<evidence type="ECO:0000256" key="7">
    <source>
        <dbReference type="ARBA" id="ARBA00024867"/>
    </source>
</evidence>
<dbReference type="InterPro" id="IPR036890">
    <property type="entry name" value="HATPase_C_sf"/>
</dbReference>
<dbReference type="InterPro" id="IPR001789">
    <property type="entry name" value="Sig_transdc_resp-reg_receiver"/>
</dbReference>
<organism evidence="11 12">
    <name type="scientific">Blautia aquisgranensis</name>
    <dbReference type="NCBI Taxonomy" id="3133153"/>
    <lineage>
        <taxon>Bacteria</taxon>
        <taxon>Bacillati</taxon>
        <taxon>Bacillota</taxon>
        <taxon>Clostridia</taxon>
        <taxon>Lachnospirales</taxon>
        <taxon>Lachnospiraceae</taxon>
        <taxon>Blautia</taxon>
    </lineage>
</organism>
<sequence>MARIESGKVVLKEEICNTKDLMEQVISVYAELMEQKGIAFTADIDIETEYYYGDRVKVSEIFLNIISNAYKYTNKGGKISVITRELECEIFSREHTVTENKIEGTGLGMPIVKRLVDLMGGTIEAESELGKGTTFYDLILMDIQMPKLDGYGATKRIRSLEDQEKANIPILAMTANAFEEDIEKSLKAGMNEHLIKPLDGKKVTDTMKKYLANKIVK</sequence>
<feature type="domain" description="Response regulatory" evidence="10">
    <location>
        <begin position="84"/>
        <end position="211"/>
    </location>
</feature>
<evidence type="ECO:0000256" key="4">
    <source>
        <dbReference type="ARBA" id="ARBA00022553"/>
    </source>
</evidence>
<dbReference type="InterPro" id="IPR013785">
    <property type="entry name" value="Aldolase_TIM"/>
</dbReference>
<dbReference type="SUPFAM" id="SSF52172">
    <property type="entry name" value="CheY-like"/>
    <property type="match status" value="1"/>
</dbReference>
<dbReference type="Pfam" id="PF00072">
    <property type="entry name" value="Response_reg"/>
    <property type="match status" value="1"/>
</dbReference>
<proteinExistence type="predicted"/>
<evidence type="ECO:0000259" key="9">
    <source>
        <dbReference type="PROSITE" id="PS50109"/>
    </source>
</evidence>
<comment type="caution">
    <text evidence="11">The sequence shown here is derived from an EMBL/GenBank/DDBJ whole genome shotgun (WGS) entry which is preliminary data.</text>
</comment>
<dbReference type="EC" id="2.7.13.3" evidence="2"/>
<dbReference type="InterPro" id="IPR005467">
    <property type="entry name" value="His_kinase_dom"/>
</dbReference>
<dbReference type="Proteomes" id="UP001473063">
    <property type="component" value="Unassembled WGS sequence"/>
</dbReference>
<evidence type="ECO:0000256" key="5">
    <source>
        <dbReference type="ARBA" id="ARBA00022777"/>
    </source>
</evidence>
<evidence type="ECO:0000256" key="6">
    <source>
        <dbReference type="ARBA" id="ARBA00023012"/>
    </source>
</evidence>
<dbReference type="Gene3D" id="3.30.565.10">
    <property type="entry name" value="Histidine kinase-like ATPase, C-terminal domain"/>
    <property type="match status" value="1"/>
</dbReference>
<comment type="catalytic activity">
    <reaction evidence="1">
        <text>ATP + protein L-histidine = ADP + protein N-phospho-L-histidine.</text>
        <dbReference type="EC" id="2.7.13.3"/>
    </reaction>
</comment>
<name>A0ABV1BBR2_9FIRM</name>
<evidence type="ECO:0000256" key="3">
    <source>
        <dbReference type="ARBA" id="ARBA00018672"/>
    </source>
</evidence>
<evidence type="ECO:0000313" key="12">
    <source>
        <dbReference type="Proteomes" id="UP001473063"/>
    </source>
</evidence>
<evidence type="ECO:0000256" key="1">
    <source>
        <dbReference type="ARBA" id="ARBA00000085"/>
    </source>
</evidence>
<dbReference type="PANTHER" id="PTHR45339">
    <property type="entry name" value="HYBRID SIGNAL TRANSDUCTION HISTIDINE KINASE J"/>
    <property type="match status" value="1"/>
</dbReference>
<dbReference type="InterPro" id="IPR003594">
    <property type="entry name" value="HATPase_dom"/>
</dbReference>
<dbReference type="SUPFAM" id="SSF55874">
    <property type="entry name" value="ATPase domain of HSP90 chaperone/DNA topoisomerase II/histidine kinase"/>
    <property type="match status" value="1"/>
</dbReference>
<evidence type="ECO:0000259" key="10">
    <source>
        <dbReference type="PROSITE" id="PS50110"/>
    </source>
</evidence>
<dbReference type="PROSITE" id="PS50109">
    <property type="entry name" value="HIS_KIN"/>
    <property type="match status" value="1"/>
</dbReference>
<accession>A0ABV1BBR2</accession>
<evidence type="ECO:0000256" key="8">
    <source>
        <dbReference type="PROSITE-ProRule" id="PRU00169"/>
    </source>
</evidence>
<dbReference type="EMBL" id="JBBMEJ010000001">
    <property type="protein sequence ID" value="MEQ2369686.1"/>
    <property type="molecule type" value="Genomic_DNA"/>
</dbReference>
<dbReference type="SMART" id="SM00448">
    <property type="entry name" value="REC"/>
    <property type="match status" value="1"/>
</dbReference>
<dbReference type="CDD" id="cd17546">
    <property type="entry name" value="REC_hyHK_CKI1_RcsC-like"/>
    <property type="match status" value="1"/>
</dbReference>
<feature type="domain" description="Histidine kinase" evidence="9">
    <location>
        <begin position="1"/>
        <end position="135"/>
    </location>
</feature>
<dbReference type="InterPro" id="IPR011006">
    <property type="entry name" value="CheY-like_superfamily"/>
</dbReference>
<dbReference type="RefSeq" id="WP_349055867.1">
    <property type="nucleotide sequence ID" value="NZ_JBBMEJ010000001.1"/>
</dbReference>
<keyword evidence="5 11" id="KW-0418">Kinase</keyword>
<keyword evidence="11" id="KW-0808">Transferase</keyword>
<protein>
    <recommendedName>
        <fullName evidence="3">Stage 0 sporulation protein A homolog</fullName>
        <ecNumber evidence="2">2.7.13.3</ecNumber>
    </recommendedName>
</protein>
<feature type="modified residue" description="4-aspartylphosphate" evidence="8">
    <location>
        <position position="142"/>
    </location>
</feature>
<comment type="function">
    <text evidence="7">May play the central regulatory role in sporulation. It may be an element of the effector pathway responsible for the activation of sporulation genes in response to nutritional stress. Spo0A may act in concert with spo0H (a sigma factor) to control the expression of some genes that are critical to the sporulation process.</text>
</comment>
<gene>
    <name evidence="11" type="ORF">WMO28_01790</name>
</gene>
<reference evidence="11 12" key="1">
    <citation type="submission" date="2024-03" db="EMBL/GenBank/DDBJ databases">
        <title>Human intestinal bacterial collection.</title>
        <authorList>
            <person name="Pauvert C."/>
            <person name="Hitch T.C.A."/>
            <person name="Clavel T."/>
        </authorList>
    </citation>
    <scope>NUCLEOTIDE SEQUENCE [LARGE SCALE GENOMIC DNA]</scope>
    <source>
        <strain evidence="11 12">CLA-JM-H16</strain>
    </source>
</reference>
<dbReference type="SMART" id="SM00387">
    <property type="entry name" value="HATPase_c"/>
    <property type="match status" value="1"/>
</dbReference>
<keyword evidence="12" id="KW-1185">Reference proteome</keyword>
<dbReference type="PANTHER" id="PTHR45339:SF1">
    <property type="entry name" value="HYBRID SIGNAL TRANSDUCTION HISTIDINE KINASE J"/>
    <property type="match status" value="1"/>
</dbReference>
<dbReference type="InterPro" id="IPR004358">
    <property type="entry name" value="Sig_transdc_His_kin-like_C"/>
</dbReference>
<keyword evidence="4 8" id="KW-0597">Phosphoprotein</keyword>
<dbReference type="PRINTS" id="PR00344">
    <property type="entry name" value="BCTRLSENSOR"/>
</dbReference>
<evidence type="ECO:0000256" key="2">
    <source>
        <dbReference type="ARBA" id="ARBA00012438"/>
    </source>
</evidence>
<keyword evidence="6" id="KW-0902">Two-component regulatory system</keyword>